<accession>A0ABD3GCM7</accession>
<name>A0ABD3GCM7_9MARC</name>
<protein>
    <submittedName>
        <fullName evidence="2">Uncharacterized protein</fullName>
    </submittedName>
</protein>
<evidence type="ECO:0000256" key="1">
    <source>
        <dbReference type="SAM" id="MobiDB-lite"/>
    </source>
</evidence>
<organism evidence="2 3">
    <name type="scientific">Riccia sorocarpa</name>
    <dbReference type="NCBI Taxonomy" id="122646"/>
    <lineage>
        <taxon>Eukaryota</taxon>
        <taxon>Viridiplantae</taxon>
        <taxon>Streptophyta</taxon>
        <taxon>Embryophyta</taxon>
        <taxon>Marchantiophyta</taxon>
        <taxon>Marchantiopsida</taxon>
        <taxon>Marchantiidae</taxon>
        <taxon>Marchantiales</taxon>
        <taxon>Ricciaceae</taxon>
        <taxon>Riccia</taxon>
    </lineage>
</organism>
<gene>
    <name evidence="2" type="ORF">R1sor_025723</name>
</gene>
<sequence>MNSSINTEGESRSDPCDVDEAPVDRRVFGELTTNVHRLDEGDSSWFSLGGSSGHKRQPLADGLAQVRQVIEDMAQRSSQQADKENESAGRRALLLHESLQVVDHGVGGDGRLAWARVRRGSEVIGLLTIHALNKRRLRLEFWNKIKEIIQEGEWLLIGDFNQVDLPEDSFGKSTLVKGREERWWRQFLVERGLVDCYISTAVRTGGRFTRMAKKKSRFVGSRLDRGY</sequence>
<dbReference type="InterPro" id="IPR036691">
    <property type="entry name" value="Endo/exonu/phosph_ase_sf"/>
</dbReference>
<dbReference type="AlphaFoldDB" id="A0ABD3GCM7"/>
<feature type="region of interest" description="Disordered" evidence="1">
    <location>
        <begin position="1"/>
        <end position="23"/>
    </location>
</feature>
<evidence type="ECO:0000313" key="2">
    <source>
        <dbReference type="EMBL" id="KAL3675775.1"/>
    </source>
</evidence>
<dbReference type="Gene3D" id="3.60.10.10">
    <property type="entry name" value="Endonuclease/exonuclease/phosphatase"/>
    <property type="match status" value="1"/>
</dbReference>
<evidence type="ECO:0000313" key="3">
    <source>
        <dbReference type="Proteomes" id="UP001633002"/>
    </source>
</evidence>
<reference evidence="2 3" key="1">
    <citation type="submission" date="2024-09" db="EMBL/GenBank/DDBJ databases">
        <title>Chromosome-scale assembly of Riccia sorocarpa.</title>
        <authorList>
            <person name="Paukszto L."/>
        </authorList>
    </citation>
    <scope>NUCLEOTIDE SEQUENCE [LARGE SCALE GENOMIC DNA]</scope>
    <source>
        <strain evidence="2">LP-2024</strain>
        <tissue evidence="2">Aerial parts of the thallus</tissue>
    </source>
</reference>
<proteinExistence type="predicted"/>
<dbReference type="SUPFAM" id="SSF56219">
    <property type="entry name" value="DNase I-like"/>
    <property type="match status" value="1"/>
</dbReference>
<keyword evidence="3" id="KW-1185">Reference proteome</keyword>
<dbReference type="EMBL" id="JBJQOH010000008">
    <property type="protein sequence ID" value="KAL3675775.1"/>
    <property type="molecule type" value="Genomic_DNA"/>
</dbReference>
<comment type="caution">
    <text evidence="2">The sequence shown here is derived from an EMBL/GenBank/DDBJ whole genome shotgun (WGS) entry which is preliminary data.</text>
</comment>
<dbReference type="Proteomes" id="UP001633002">
    <property type="component" value="Unassembled WGS sequence"/>
</dbReference>